<feature type="compositionally biased region" description="Low complexity" evidence="1">
    <location>
        <begin position="895"/>
        <end position="911"/>
    </location>
</feature>
<feature type="region of interest" description="Disordered" evidence="1">
    <location>
        <begin position="893"/>
        <end position="947"/>
    </location>
</feature>
<gene>
    <name evidence="2" type="ORF">N0V93_003522</name>
</gene>
<accession>A0A9W8YWU0</accession>
<feature type="compositionally biased region" description="Low complexity" evidence="1">
    <location>
        <begin position="397"/>
        <end position="410"/>
    </location>
</feature>
<comment type="caution">
    <text evidence="2">The sequence shown here is derived from an EMBL/GenBank/DDBJ whole genome shotgun (WGS) entry which is preliminary data.</text>
</comment>
<dbReference type="OrthoDB" id="5243398at2759"/>
<feature type="compositionally biased region" description="Low complexity" evidence="1">
    <location>
        <begin position="648"/>
        <end position="662"/>
    </location>
</feature>
<dbReference type="AlphaFoldDB" id="A0A9W8YWU0"/>
<feature type="compositionally biased region" description="Polar residues" evidence="1">
    <location>
        <begin position="845"/>
        <end position="873"/>
    </location>
</feature>
<name>A0A9W8YWU0_9PEZI</name>
<feature type="compositionally biased region" description="Polar residues" evidence="1">
    <location>
        <begin position="452"/>
        <end position="470"/>
    </location>
</feature>
<protein>
    <submittedName>
        <fullName evidence="2">Uncharacterized protein</fullName>
    </submittedName>
</protein>
<evidence type="ECO:0000313" key="3">
    <source>
        <dbReference type="Proteomes" id="UP001140453"/>
    </source>
</evidence>
<feature type="compositionally biased region" description="Basic residues" evidence="1">
    <location>
        <begin position="550"/>
        <end position="559"/>
    </location>
</feature>
<feature type="compositionally biased region" description="Polar residues" evidence="1">
    <location>
        <begin position="628"/>
        <end position="637"/>
    </location>
</feature>
<keyword evidence="3" id="KW-1185">Reference proteome</keyword>
<reference evidence="2" key="1">
    <citation type="submission" date="2022-10" db="EMBL/GenBank/DDBJ databases">
        <title>Tapping the CABI collections for fungal endophytes: first genome assemblies for Collariella, Neodidymelliopsis, Ascochyta clinopodiicola, Didymella pomorum, Didymosphaeria variabile, Neocosmospora piperis and Neocucurbitaria cava.</title>
        <authorList>
            <person name="Hill R."/>
        </authorList>
    </citation>
    <scope>NUCLEOTIDE SEQUENCE</scope>
    <source>
        <strain evidence="2">IMI 355082</strain>
    </source>
</reference>
<feature type="region of interest" description="Disordered" evidence="1">
    <location>
        <begin position="544"/>
        <end position="873"/>
    </location>
</feature>
<feature type="compositionally biased region" description="Low complexity" evidence="1">
    <location>
        <begin position="785"/>
        <end position="844"/>
    </location>
</feature>
<feature type="region of interest" description="Disordered" evidence="1">
    <location>
        <begin position="229"/>
        <end position="287"/>
    </location>
</feature>
<feature type="region of interest" description="Disordered" evidence="1">
    <location>
        <begin position="1"/>
        <end position="59"/>
    </location>
</feature>
<feature type="compositionally biased region" description="Basic residues" evidence="1">
    <location>
        <begin position="254"/>
        <end position="265"/>
    </location>
</feature>
<evidence type="ECO:0000256" key="1">
    <source>
        <dbReference type="SAM" id="MobiDB-lite"/>
    </source>
</evidence>
<feature type="compositionally biased region" description="Polar residues" evidence="1">
    <location>
        <begin position="696"/>
        <end position="784"/>
    </location>
</feature>
<feature type="compositionally biased region" description="Low complexity" evidence="1">
    <location>
        <begin position="583"/>
        <end position="594"/>
    </location>
</feature>
<feature type="region of interest" description="Disordered" evidence="1">
    <location>
        <begin position="452"/>
        <end position="516"/>
    </location>
</feature>
<feature type="compositionally biased region" description="Basic residues" evidence="1">
    <location>
        <begin position="339"/>
        <end position="350"/>
    </location>
</feature>
<feature type="compositionally biased region" description="Polar residues" evidence="1">
    <location>
        <begin position="595"/>
        <end position="606"/>
    </location>
</feature>
<proteinExistence type="predicted"/>
<feature type="compositionally biased region" description="Low complexity" evidence="1">
    <location>
        <begin position="676"/>
        <end position="695"/>
    </location>
</feature>
<sequence length="1029" mass="108721">MAPVSTTTTDGNGEGPYAGLSQPDNADDQQHLGQQYKDGRIRNPVPSKLKGKTSASSGRFSVMHMDIRGKDIAADRDLAAKRTSENTAMAAQKAFESGYQPHRKSNWMRVTEEQADPSVPFTGTTPYNHALYGLKPAATPSRERSSVVEAPRPLLPEEVKEEQARLLTLLRTLQPLTVVDQLCKALAYFGGIPDAPPPKEGRSFPESAEANGSGAVFVGWVAEIFPDLDAQGNRKPRPFVAPSLPPARTTEKRGRGRPKGSKASKVRSDKGIKKGSKKNPLLGSVEAIETTQDNSWVDVDESILDDEDEEDDDISVAGARVRHTPEPQGVADAEATTSAKRRGRPKGSKNRPKDGTAEELTSNPAPVSALFSIGKKGGTRGGRPKSLTRPRLNKDSTAATNLTATGTGAAPVASPEPQIPASRVAGPADPVQPGDDYALAALKAFNEENVTGMASQASSFQPVNTTQAPGASQGAAAKPTSAKGNGKTPAKKRKRNAKDVEATARPTTGIAPVVSGPTVGMTQPAVNGASSTVDLTTVVSSAPTVPPAAKRQRKAKAKAKTTPANTPFVDQSVMEGPPQAGQTPAVRPVPTPTTQSTDTQMYTSPTMEELQAQLEQHDAQSPPPAYTEFTSAQSASHTKAPPLPAPSQPQSQVSQLQTQAALNPTQVHQTTKPEPQRTAARQKQQYQQQTSARTASPNITQVSTTSQSASPSMGQAHSVSPSLHQHRTTNTQTPTSMNPQAQNQSARNTQSYYPQQTASTTATYGQQPPNSQYVSPQPAKQFTVPQPQQSYGTTQQSSQQQPSYVNQQAQYTQQKQQPYSAQPQPSYTSPQQQYSSQRLQQPQYTTTSSGATSQSLAAQSPAFGTSSASELSSGDGNFRATTAAGIHFNSSAYGSNQASSASRSHSLYPSSGTGAYANPTQPASSYPSTSTSRRNLPPTTGNHTSVQNVQSLPQNLGGFSADFGSLGFGDNLISSLENTTGSHSNLGMNAASYNMGNGNVARSSTGANNFGFDSTIRTDGTPYFGSLRR</sequence>
<feature type="compositionally biased region" description="Polar residues" evidence="1">
    <location>
        <begin position="663"/>
        <end position="673"/>
    </location>
</feature>
<organism evidence="2 3">
    <name type="scientific">Gnomoniopsis smithogilvyi</name>
    <dbReference type="NCBI Taxonomy" id="1191159"/>
    <lineage>
        <taxon>Eukaryota</taxon>
        <taxon>Fungi</taxon>
        <taxon>Dikarya</taxon>
        <taxon>Ascomycota</taxon>
        <taxon>Pezizomycotina</taxon>
        <taxon>Sordariomycetes</taxon>
        <taxon>Sordariomycetidae</taxon>
        <taxon>Diaporthales</taxon>
        <taxon>Gnomoniaceae</taxon>
        <taxon>Gnomoniopsis</taxon>
    </lineage>
</organism>
<feature type="region of interest" description="Disordered" evidence="1">
    <location>
        <begin position="319"/>
        <end position="435"/>
    </location>
</feature>
<evidence type="ECO:0000313" key="2">
    <source>
        <dbReference type="EMBL" id="KAJ4394305.1"/>
    </source>
</evidence>
<dbReference type="Proteomes" id="UP001140453">
    <property type="component" value="Unassembled WGS sequence"/>
</dbReference>
<dbReference type="EMBL" id="JAPEVB010000002">
    <property type="protein sequence ID" value="KAJ4394305.1"/>
    <property type="molecule type" value="Genomic_DNA"/>
</dbReference>
<feature type="compositionally biased region" description="Polar residues" evidence="1">
    <location>
        <begin position="918"/>
        <end position="947"/>
    </location>
</feature>
<feature type="compositionally biased region" description="Polar residues" evidence="1">
    <location>
        <begin position="1"/>
        <end position="11"/>
    </location>
</feature>